<dbReference type="Proteomes" id="UP000542720">
    <property type="component" value="Unassembled WGS sequence"/>
</dbReference>
<dbReference type="EMBL" id="JACJUD010000002">
    <property type="protein sequence ID" value="MBB2495076.1"/>
    <property type="molecule type" value="Genomic_DNA"/>
</dbReference>
<organism evidence="11 12">
    <name type="scientific">Aquipseudomonas ullengensis</name>
    <dbReference type="NCBI Taxonomy" id="2759166"/>
    <lineage>
        <taxon>Bacteria</taxon>
        <taxon>Pseudomonadati</taxon>
        <taxon>Pseudomonadota</taxon>
        <taxon>Gammaproteobacteria</taxon>
        <taxon>Pseudomonadales</taxon>
        <taxon>Pseudomonadaceae</taxon>
        <taxon>Aquipseudomonas</taxon>
    </lineage>
</organism>
<comment type="similarity">
    <text evidence="2 7">Belongs to the MscS (TC 1.A.23) family.</text>
</comment>
<evidence type="ECO:0000256" key="1">
    <source>
        <dbReference type="ARBA" id="ARBA00004651"/>
    </source>
</evidence>
<dbReference type="Gene3D" id="1.10.287.1260">
    <property type="match status" value="1"/>
</dbReference>
<evidence type="ECO:0000256" key="6">
    <source>
        <dbReference type="ARBA" id="ARBA00023136"/>
    </source>
</evidence>
<name>A0A7W4QCK7_9GAMM</name>
<evidence type="ECO:0000256" key="7">
    <source>
        <dbReference type="RuleBase" id="RU369025"/>
    </source>
</evidence>
<dbReference type="InterPro" id="IPR006685">
    <property type="entry name" value="MscS_channel_2nd"/>
</dbReference>
<gene>
    <name evidence="11" type="ORF">H3H51_08600</name>
</gene>
<keyword evidence="7" id="KW-0406">Ion transport</keyword>
<feature type="chain" id="PRO_5030701450" description="Small-conductance mechanosensitive channel" evidence="8">
    <location>
        <begin position="24"/>
        <end position="544"/>
    </location>
</feature>
<dbReference type="InterPro" id="IPR049278">
    <property type="entry name" value="MS_channel_C"/>
</dbReference>
<dbReference type="InterPro" id="IPR010920">
    <property type="entry name" value="LSM_dom_sf"/>
</dbReference>
<comment type="caution">
    <text evidence="11">The sequence shown here is derived from an EMBL/GenBank/DDBJ whole genome shotgun (WGS) entry which is preliminary data.</text>
</comment>
<proteinExistence type="inferred from homology"/>
<evidence type="ECO:0000259" key="10">
    <source>
        <dbReference type="Pfam" id="PF21082"/>
    </source>
</evidence>
<keyword evidence="7" id="KW-0407">Ion channel</keyword>
<evidence type="ECO:0000313" key="12">
    <source>
        <dbReference type="Proteomes" id="UP000542720"/>
    </source>
</evidence>
<dbReference type="RefSeq" id="WP_183088624.1">
    <property type="nucleotide sequence ID" value="NZ_JACJUD010000002.1"/>
</dbReference>
<comment type="caution">
    <text evidence="7">Lacks conserved residue(s) required for the propagation of feature annotation.</text>
</comment>
<dbReference type="GO" id="GO:0008381">
    <property type="term" value="F:mechanosensitive monoatomic ion channel activity"/>
    <property type="evidence" value="ECO:0007669"/>
    <property type="project" value="InterPro"/>
</dbReference>
<dbReference type="InterPro" id="IPR011066">
    <property type="entry name" value="MscS_channel_C_sf"/>
</dbReference>
<keyword evidence="8" id="KW-0732">Signal</keyword>
<feature type="signal peptide" evidence="8">
    <location>
        <begin position="1"/>
        <end position="23"/>
    </location>
</feature>
<feature type="transmembrane region" description="Helical" evidence="7">
    <location>
        <begin position="253"/>
        <end position="278"/>
    </location>
</feature>
<feature type="transmembrane region" description="Helical" evidence="7">
    <location>
        <begin position="310"/>
        <end position="327"/>
    </location>
</feature>
<dbReference type="SUPFAM" id="SSF50182">
    <property type="entry name" value="Sm-like ribonucleoproteins"/>
    <property type="match status" value="1"/>
</dbReference>
<keyword evidence="7" id="KW-0813">Transport</keyword>
<feature type="domain" description="Mechanosensitive ion channel MscS" evidence="9">
    <location>
        <begin position="354"/>
        <end position="419"/>
    </location>
</feature>
<dbReference type="Pfam" id="PF05552">
    <property type="entry name" value="MS_channel_1st_1"/>
    <property type="match status" value="1"/>
</dbReference>
<comment type="function">
    <text evidence="7">Mechanosensitive channel that participates in the regulation of osmotic pressure changes within the cell, opening in response to stretch forces in the membrane lipid bilayer, without the need for other proteins. Contributes to normal resistance to hypoosmotic shock. Forms an ion channel of 1.0 nanosiemens conductance with a slight preference for anions.</text>
</comment>
<evidence type="ECO:0000256" key="5">
    <source>
        <dbReference type="ARBA" id="ARBA00022989"/>
    </source>
</evidence>
<accession>A0A7W4QCK7</accession>
<dbReference type="Pfam" id="PF21082">
    <property type="entry name" value="MS_channel_3rd"/>
    <property type="match status" value="1"/>
</dbReference>
<keyword evidence="5 7" id="KW-1133">Transmembrane helix</keyword>
<dbReference type="Pfam" id="PF00924">
    <property type="entry name" value="MS_channel_2nd"/>
    <property type="match status" value="1"/>
</dbReference>
<dbReference type="GO" id="GO:0005886">
    <property type="term" value="C:plasma membrane"/>
    <property type="evidence" value="ECO:0007669"/>
    <property type="project" value="UniProtKB-SubCell"/>
</dbReference>
<dbReference type="PANTHER" id="PTHR30221:SF18">
    <property type="entry name" value="SLL0590 PROTEIN"/>
    <property type="match status" value="1"/>
</dbReference>
<keyword evidence="6 7" id="KW-0472">Membrane</keyword>
<evidence type="ECO:0000256" key="2">
    <source>
        <dbReference type="ARBA" id="ARBA00008017"/>
    </source>
</evidence>
<dbReference type="AlphaFoldDB" id="A0A7W4QCK7"/>
<dbReference type="Gene3D" id="3.30.70.100">
    <property type="match status" value="1"/>
</dbReference>
<evidence type="ECO:0000256" key="3">
    <source>
        <dbReference type="ARBA" id="ARBA00022475"/>
    </source>
</evidence>
<keyword evidence="12" id="KW-1185">Reference proteome</keyword>
<feature type="transmembrane region" description="Helical" evidence="7">
    <location>
        <begin position="339"/>
        <end position="363"/>
    </location>
</feature>
<comment type="subunit">
    <text evidence="7">Homoheptamer.</text>
</comment>
<keyword evidence="7" id="KW-0997">Cell inner membrane</keyword>
<feature type="domain" description="Mechanosensitive ion channel MscS C-terminal" evidence="10">
    <location>
        <begin position="428"/>
        <end position="513"/>
    </location>
</feature>
<reference evidence="11 12" key="1">
    <citation type="submission" date="2020-08" db="EMBL/GenBank/DDBJ databases">
        <authorList>
            <person name="Kim C.M."/>
        </authorList>
    </citation>
    <scope>NUCLEOTIDE SEQUENCE [LARGE SCALE GENOMIC DNA]</scope>
    <source>
        <strain evidence="11 12">UL070</strain>
    </source>
</reference>
<protein>
    <recommendedName>
        <fullName evidence="7">Small-conductance mechanosensitive channel</fullName>
    </recommendedName>
</protein>
<evidence type="ECO:0000256" key="4">
    <source>
        <dbReference type="ARBA" id="ARBA00022692"/>
    </source>
</evidence>
<dbReference type="InterPro" id="IPR023408">
    <property type="entry name" value="MscS_beta-dom_sf"/>
</dbReference>
<comment type="subcellular location">
    <subcellularLocation>
        <location evidence="7">Cell inner membrane</location>
        <topology evidence="7">Multi-pass membrane protein</topology>
    </subcellularLocation>
    <subcellularLocation>
        <location evidence="1">Cell membrane</location>
        <topology evidence="1">Multi-pass membrane protein</topology>
    </subcellularLocation>
</comment>
<evidence type="ECO:0000256" key="8">
    <source>
        <dbReference type="SAM" id="SignalP"/>
    </source>
</evidence>
<keyword evidence="4 7" id="KW-0812">Transmembrane</keyword>
<dbReference type="Gene3D" id="2.30.30.60">
    <property type="match status" value="1"/>
</dbReference>
<dbReference type="PANTHER" id="PTHR30221">
    <property type="entry name" value="SMALL-CONDUCTANCE MECHANOSENSITIVE CHANNEL"/>
    <property type="match status" value="1"/>
</dbReference>
<keyword evidence="3" id="KW-1003">Cell membrane</keyword>
<feature type="transmembrane region" description="Helical" evidence="7">
    <location>
        <begin position="212"/>
        <end position="233"/>
    </location>
</feature>
<evidence type="ECO:0000259" key="9">
    <source>
        <dbReference type="Pfam" id="PF00924"/>
    </source>
</evidence>
<evidence type="ECO:0000313" key="11">
    <source>
        <dbReference type="EMBL" id="MBB2495076.1"/>
    </source>
</evidence>
<dbReference type="InterPro" id="IPR008910">
    <property type="entry name" value="MSC_TM_helix"/>
</dbReference>
<sequence length="544" mass="59888">MRKTLQAVLGYGLALLLALPALAVEIPDTIEEAVVSSDSVAPLLVANRSIIVFRAVLLGETPEVRAARARAAINDVLQVGGELQVTLQPVRNSYLVLLDGRRAFMVTPKDVDPLQQDTVEQAAETAAGKLRQVVDETRESRNLSFMLKAIGYSVLATLIFVGLIRLIYFLRAKVLQVLPAVMQQKAEELRLGGAQVIDSRQLYPMVSRVLNLLRWLVMLLLAYEWLSFVLSRFPYTRPWGESLNTYLVDVASYLLESIVSAIPGLGVAIAIFFIARWVSSFSKRLLTRVAVPNSSVSWLNNETLPPTMRLTALAIWLFALAMAYPYLPGAGTEAFKGLSVLIGLMISLGASSVVGQAASGLILTYTHTLRPGEYVRIGDYEGTVTEMGMFTTRIRTGLGEVLTLPNSMITSSVTKNYSRAVQGMGYVVDTVVTIGYDTPWRQVEAMLIEAARRTQGIVAEPAPQVFQTALSDYYPEYRLVAQAILSQPRPRALLLSALHANIQDVFNEYGVQIMSPHYIMDPQHAKVVPEDQLYAAPARREGEV</sequence>
<dbReference type="SUPFAM" id="SSF82689">
    <property type="entry name" value="Mechanosensitive channel protein MscS (YggB), C-terminal domain"/>
    <property type="match status" value="1"/>
</dbReference>
<dbReference type="InterPro" id="IPR045275">
    <property type="entry name" value="MscS_archaea/bacteria_type"/>
</dbReference>
<feature type="transmembrane region" description="Helical" evidence="7">
    <location>
        <begin position="149"/>
        <end position="168"/>
    </location>
</feature>